<evidence type="ECO:0000256" key="1">
    <source>
        <dbReference type="SAM" id="MobiDB-lite"/>
    </source>
</evidence>
<dbReference type="Pfam" id="PF07637">
    <property type="entry name" value="PSD5"/>
    <property type="match status" value="1"/>
</dbReference>
<gene>
    <name evidence="4" type="ORF">METZ01_LOCUS399577</name>
</gene>
<feature type="non-terminal residue" evidence="4">
    <location>
        <position position="284"/>
    </location>
</feature>
<dbReference type="EMBL" id="UINC01152506">
    <property type="protein sequence ID" value="SVD46723.1"/>
    <property type="molecule type" value="Genomic_DNA"/>
</dbReference>
<protein>
    <recommendedName>
        <fullName evidence="5">DUF1592 domain-containing protein</fullName>
    </recommendedName>
</protein>
<dbReference type="InterPro" id="IPR013042">
    <property type="entry name" value="DUF1592"/>
</dbReference>
<proteinExistence type="predicted"/>
<evidence type="ECO:0000259" key="3">
    <source>
        <dbReference type="Pfam" id="PF07637"/>
    </source>
</evidence>
<feature type="domain" description="DUF1595" evidence="3">
    <location>
        <begin position="40"/>
        <end position="98"/>
    </location>
</feature>
<reference evidence="4" key="1">
    <citation type="submission" date="2018-05" db="EMBL/GenBank/DDBJ databases">
        <authorList>
            <person name="Lanie J.A."/>
            <person name="Ng W.-L."/>
            <person name="Kazmierczak K.M."/>
            <person name="Andrzejewski T.M."/>
            <person name="Davidsen T.M."/>
            <person name="Wayne K.J."/>
            <person name="Tettelin H."/>
            <person name="Glass J.I."/>
            <person name="Rusch D."/>
            <person name="Podicherti R."/>
            <person name="Tsui H.-C.T."/>
            <person name="Winkler M.E."/>
        </authorList>
    </citation>
    <scope>NUCLEOTIDE SEQUENCE</scope>
</reference>
<evidence type="ECO:0000259" key="2">
    <source>
        <dbReference type="Pfam" id="PF07631"/>
    </source>
</evidence>
<sequence length="284" mass="31535">GIANQVVDQVLTPKGKAPTAVQKRLFGEPPAQGSDPRKEARKVARALARNAYRRPPTESELDVLVDVYDLARDNELNHSAALGLMFKAVLVSPQFLFITPAGEPESKEKIVLLDDHQLASRLSYLLWSAPPDAELAALADQGKLNKPDVLKAQAERLLKDARSRALYDGFGAQWLRLNELDGQVFDPKTFPQMTLALRTAMMEEARLFFESIVRENQSVARFVNSDYTFLNEPLAKVYGLEQSVRGPKMRRVKLMNPNRGGILGMPAVLAATSFPNRTSPVRRG</sequence>
<evidence type="ECO:0008006" key="5">
    <source>
        <dbReference type="Google" id="ProtNLM"/>
    </source>
</evidence>
<dbReference type="AlphaFoldDB" id="A0A382VJQ7"/>
<feature type="non-terminal residue" evidence="4">
    <location>
        <position position="1"/>
    </location>
</feature>
<organism evidence="4">
    <name type="scientific">marine metagenome</name>
    <dbReference type="NCBI Taxonomy" id="408172"/>
    <lineage>
        <taxon>unclassified sequences</taxon>
        <taxon>metagenomes</taxon>
        <taxon>ecological metagenomes</taxon>
    </lineage>
</organism>
<evidence type="ECO:0000313" key="4">
    <source>
        <dbReference type="EMBL" id="SVD46723.1"/>
    </source>
</evidence>
<feature type="domain" description="DUF1592" evidence="2">
    <location>
        <begin position="113"/>
        <end position="240"/>
    </location>
</feature>
<accession>A0A382VJQ7</accession>
<name>A0A382VJQ7_9ZZZZ</name>
<dbReference type="InterPro" id="IPR013043">
    <property type="entry name" value="DUF1595"/>
</dbReference>
<feature type="region of interest" description="Disordered" evidence="1">
    <location>
        <begin position="14"/>
        <end position="40"/>
    </location>
</feature>
<dbReference type="Pfam" id="PF07631">
    <property type="entry name" value="PSD4"/>
    <property type="match status" value="1"/>
</dbReference>